<comment type="caution">
    <text evidence="1">The sequence shown here is derived from an EMBL/GenBank/DDBJ whole genome shotgun (WGS) entry which is preliminary data.</text>
</comment>
<reference evidence="1" key="1">
    <citation type="submission" date="2021-01" db="EMBL/GenBank/DDBJ databases">
        <title>WGS of actinomycetes isolated from Thailand.</title>
        <authorList>
            <person name="Thawai C."/>
        </authorList>
    </citation>
    <scope>NUCLEOTIDE SEQUENCE</scope>
    <source>
        <strain evidence="1">RCU-197</strain>
    </source>
</reference>
<dbReference type="AlphaFoldDB" id="A0A937JMG4"/>
<evidence type="ECO:0000313" key="2">
    <source>
        <dbReference type="Proteomes" id="UP000661858"/>
    </source>
</evidence>
<accession>A0A937JMG4</accession>
<name>A0A937JMG4_9ACTN</name>
<sequence>MLVDALGFFELLFEYEDAAGGFDGGALIDEFAGAGGDAQCHGRLLGAGREERADDHADAARLARLAAAAGDASICTALIWLRERAGDACGAEAAARLAAAAGDAGSWALL</sequence>
<dbReference type="Proteomes" id="UP000661858">
    <property type="component" value="Unassembled WGS sequence"/>
</dbReference>
<dbReference type="EMBL" id="JAERRK010000007">
    <property type="protein sequence ID" value="MBL1083500.1"/>
    <property type="molecule type" value="Genomic_DNA"/>
</dbReference>
<evidence type="ECO:0000313" key="1">
    <source>
        <dbReference type="EMBL" id="MBL1083500.1"/>
    </source>
</evidence>
<protein>
    <submittedName>
        <fullName evidence="1">Uncharacterized protein</fullName>
    </submittedName>
</protein>
<proteinExistence type="predicted"/>
<gene>
    <name evidence="1" type="ORF">JK359_16220</name>
</gene>
<keyword evidence="2" id="KW-1185">Reference proteome</keyword>
<dbReference type="RefSeq" id="WP_201836163.1">
    <property type="nucleotide sequence ID" value="NZ_JAERRK010000007.1"/>
</dbReference>
<organism evidence="1 2">
    <name type="scientific">Streptomyces actinomycinicus</name>
    <dbReference type="NCBI Taxonomy" id="1695166"/>
    <lineage>
        <taxon>Bacteria</taxon>
        <taxon>Bacillati</taxon>
        <taxon>Actinomycetota</taxon>
        <taxon>Actinomycetes</taxon>
        <taxon>Kitasatosporales</taxon>
        <taxon>Streptomycetaceae</taxon>
        <taxon>Streptomyces</taxon>
    </lineage>
</organism>